<evidence type="ECO:0000256" key="7">
    <source>
        <dbReference type="SAM" id="Phobius"/>
    </source>
</evidence>
<dbReference type="Pfam" id="PF00892">
    <property type="entry name" value="EamA"/>
    <property type="match status" value="2"/>
</dbReference>
<comment type="caution">
    <text evidence="9">The sequence shown here is derived from an EMBL/GenBank/DDBJ whole genome shotgun (WGS) entry which is preliminary data.</text>
</comment>
<feature type="transmembrane region" description="Helical" evidence="7">
    <location>
        <begin position="180"/>
        <end position="199"/>
    </location>
</feature>
<dbReference type="AlphaFoldDB" id="A0A231VFL6"/>
<keyword evidence="4 7" id="KW-0812">Transmembrane</keyword>
<feature type="domain" description="EamA" evidence="8">
    <location>
        <begin position="150"/>
        <end position="283"/>
    </location>
</feature>
<feature type="transmembrane region" description="Helical" evidence="7">
    <location>
        <begin position="265"/>
        <end position="283"/>
    </location>
</feature>
<dbReference type="PANTHER" id="PTHR32322">
    <property type="entry name" value="INNER MEMBRANE TRANSPORTER"/>
    <property type="match status" value="1"/>
</dbReference>
<dbReference type="EMBL" id="NKHD01000027">
    <property type="protein sequence ID" value="OXT06965.1"/>
    <property type="molecule type" value="Genomic_DNA"/>
</dbReference>
<evidence type="ECO:0000313" key="10">
    <source>
        <dbReference type="Proteomes" id="UP000215301"/>
    </source>
</evidence>
<feature type="transmembrane region" description="Helical" evidence="7">
    <location>
        <begin position="32"/>
        <end position="54"/>
    </location>
</feature>
<dbReference type="InterPro" id="IPR037185">
    <property type="entry name" value="EmrE-like"/>
</dbReference>
<accession>A0A231VFL6</accession>
<evidence type="ECO:0000256" key="4">
    <source>
        <dbReference type="ARBA" id="ARBA00022692"/>
    </source>
</evidence>
<dbReference type="GO" id="GO:0005886">
    <property type="term" value="C:plasma membrane"/>
    <property type="evidence" value="ECO:0007669"/>
    <property type="project" value="UniProtKB-SubCell"/>
</dbReference>
<feature type="transmembrane region" description="Helical" evidence="7">
    <location>
        <begin position="94"/>
        <end position="115"/>
    </location>
</feature>
<evidence type="ECO:0000256" key="5">
    <source>
        <dbReference type="ARBA" id="ARBA00022989"/>
    </source>
</evidence>
<name>A0A231VFL6_THETR</name>
<dbReference type="InterPro" id="IPR050638">
    <property type="entry name" value="AA-Vitamin_Transporters"/>
</dbReference>
<dbReference type="InterPro" id="IPR000620">
    <property type="entry name" value="EamA_dom"/>
</dbReference>
<evidence type="ECO:0000256" key="6">
    <source>
        <dbReference type="ARBA" id="ARBA00023136"/>
    </source>
</evidence>
<evidence type="ECO:0000259" key="8">
    <source>
        <dbReference type="Pfam" id="PF00892"/>
    </source>
</evidence>
<feature type="transmembrane region" description="Helical" evidence="7">
    <location>
        <begin position="148"/>
        <end position="168"/>
    </location>
</feature>
<reference evidence="9 10" key="1">
    <citation type="submission" date="2017-06" db="EMBL/GenBank/DDBJ databases">
        <title>Isolation and characterization of a thermophilic and butanogenic Thermoanaerobacterium thermosaccharolyticum M5 capable of efficient degradation of hemicellulose.</title>
        <authorList>
            <person name="Xin F."/>
            <person name="Jiang Y."/>
        </authorList>
    </citation>
    <scope>NUCLEOTIDE SEQUENCE [LARGE SCALE GENOMIC DNA]</scope>
    <source>
        <strain evidence="9 10">M5</strain>
    </source>
</reference>
<feature type="transmembrane region" description="Helical" evidence="7">
    <location>
        <begin position="124"/>
        <end position="142"/>
    </location>
</feature>
<organism evidence="9 10">
    <name type="scientific">Thermoanaerobacterium thermosaccharolyticum</name>
    <name type="common">Clostridium thermosaccharolyticum</name>
    <dbReference type="NCBI Taxonomy" id="1517"/>
    <lineage>
        <taxon>Bacteria</taxon>
        <taxon>Bacillati</taxon>
        <taxon>Bacillota</taxon>
        <taxon>Clostridia</taxon>
        <taxon>Thermoanaerobacterales</taxon>
        <taxon>Thermoanaerobacteraceae</taxon>
        <taxon>Thermoanaerobacterium</taxon>
    </lineage>
</organism>
<evidence type="ECO:0000256" key="2">
    <source>
        <dbReference type="ARBA" id="ARBA00007362"/>
    </source>
</evidence>
<keyword evidence="5 7" id="KW-1133">Transmembrane helix</keyword>
<dbReference type="Proteomes" id="UP000215301">
    <property type="component" value="Unassembled WGS sequence"/>
</dbReference>
<keyword evidence="3" id="KW-1003">Cell membrane</keyword>
<feature type="transmembrane region" description="Helical" evidence="7">
    <location>
        <begin position="211"/>
        <end position="230"/>
    </location>
</feature>
<dbReference type="SUPFAM" id="SSF103481">
    <property type="entry name" value="Multidrug resistance efflux transporter EmrE"/>
    <property type="match status" value="2"/>
</dbReference>
<evidence type="ECO:0000256" key="1">
    <source>
        <dbReference type="ARBA" id="ARBA00004651"/>
    </source>
</evidence>
<evidence type="ECO:0000313" key="9">
    <source>
        <dbReference type="EMBL" id="OXT06965.1"/>
    </source>
</evidence>
<feature type="transmembrane region" description="Helical" evidence="7">
    <location>
        <begin position="66"/>
        <end position="88"/>
    </location>
</feature>
<evidence type="ECO:0000256" key="3">
    <source>
        <dbReference type="ARBA" id="ARBA00022475"/>
    </source>
</evidence>
<proteinExistence type="inferred from homology"/>
<protein>
    <submittedName>
        <fullName evidence="9">EamA family transporter</fullName>
    </submittedName>
</protein>
<comment type="similarity">
    <text evidence="2">Belongs to the EamA transporter family.</text>
</comment>
<sequence>MNKGYFYLFLTVFFFSTYEVVGRTLTNLVNPYQLNFVRFFIGGLILLPIALKNIKSKNIRMTWQDFLLLVLIGLTNVVFSMSFLQLGINMTSASLSAVIFSSNPLFVMIVASFVLGEKLNSTKIYGLILGIIGLVIVFYKQLNVGGNHLVGIILLVLSSITYGIYTVIGKKFTVKYDSVVMNSFSFIIGSLMLLPILLYNKYPVFNLPAKAIPQMLYLTVFVTGIAYYTYFLGLSSVNTGVGSMVFFAKPVLASIIASIFLSEKITIQLVIGTIVILIGILIVQKDNIAILSRKNADEET</sequence>
<comment type="subcellular location">
    <subcellularLocation>
        <location evidence="1">Cell membrane</location>
        <topology evidence="1">Multi-pass membrane protein</topology>
    </subcellularLocation>
</comment>
<gene>
    <name evidence="9" type="ORF">CE561_09590</name>
</gene>
<dbReference type="PANTHER" id="PTHR32322:SF18">
    <property type="entry name" value="S-ADENOSYLMETHIONINE_S-ADENOSYLHOMOCYSTEINE TRANSPORTER"/>
    <property type="match status" value="1"/>
</dbReference>
<keyword evidence="6 7" id="KW-0472">Membrane</keyword>
<feature type="domain" description="EamA" evidence="8">
    <location>
        <begin position="3"/>
        <end position="138"/>
    </location>
</feature>
<feature type="transmembrane region" description="Helical" evidence="7">
    <location>
        <begin position="237"/>
        <end position="259"/>
    </location>
</feature>